<dbReference type="AlphaFoldDB" id="A0A6N1VKG4"/>
<evidence type="ECO:0000313" key="1">
    <source>
        <dbReference type="EMBL" id="QKV20245.1"/>
    </source>
</evidence>
<dbReference type="EMBL" id="CP054836">
    <property type="protein sequence ID" value="QKV20245.1"/>
    <property type="molecule type" value="Genomic_DNA"/>
</dbReference>
<dbReference type="RefSeq" id="WP_175278136.1">
    <property type="nucleotide sequence ID" value="NZ_CP054836.1"/>
</dbReference>
<dbReference type="Proteomes" id="UP000509367">
    <property type="component" value="Chromosome"/>
</dbReference>
<gene>
    <name evidence="1" type="ORF">HTY61_18200</name>
</gene>
<protein>
    <submittedName>
        <fullName evidence="1">Uncharacterized protein</fullName>
    </submittedName>
</protein>
<name>A0A6N1VKG4_9HYPH</name>
<organism evidence="1 2">
    <name type="scientific">Oricola thermophila</name>
    <dbReference type="NCBI Taxonomy" id="2742145"/>
    <lineage>
        <taxon>Bacteria</taxon>
        <taxon>Pseudomonadati</taxon>
        <taxon>Pseudomonadota</taxon>
        <taxon>Alphaproteobacteria</taxon>
        <taxon>Hyphomicrobiales</taxon>
        <taxon>Ahrensiaceae</taxon>
        <taxon>Oricola</taxon>
    </lineage>
</organism>
<evidence type="ECO:0000313" key="2">
    <source>
        <dbReference type="Proteomes" id="UP000509367"/>
    </source>
</evidence>
<proteinExistence type="predicted"/>
<reference evidence="1 2" key="1">
    <citation type="submission" date="2020-06" db="EMBL/GenBank/DDBJ databases">
        <title>Oricola thermophila sp. nov. isolated from a tidal sediments.</title>
        <authorList>
            <person name="Kwon K.K."/>
            <person name="Yang S.-H."/>
            <person name="Park M.-J."/>
        </authorList>
    </citation>
    <scope>NUCLEOTIDE SEQUENCE [LARGE SCALE GENOMIC DNA]</scope>
    <source>
        <strain evidence="1 2">MEBiC13590</strain>
    </source>
</reference>
<sequence length="236" mass="25399">MLSAECARLAALEVLCPTAALEGNEDFPTLAGDRILDTRLAVIDDLDPEQKFTPVVSLFTADASAQLRGDIAASDDVDLVSTLEVVAELAVAATDENGDAFADAMPADDWDARLVLAALCAQVRRALQFTERGYLFRRFVRHVRQVSEETFSVPQIGARWHRVTMRFELSLPDDTFDEASGLPEPIATLSAILPATSPARAKLEALAGHFSAFGRTPLAGVDFSDGGQTGFTVETE</sequence>
<dbReference type="KEGG" id="orm:HTY61_18200"/>
<keyword evidence="2" id="KW-1185">Reference proteome</keyword>
<accession>A0A6N1VKG4</accession>